<keyword evidence="4 6" id="KW-1133">Transmembrane helix</keyword>
<dbReference type="GO" id="GO:0016491">
    <property type="term" value="F:oxidoreductase activity"/>
    <property type="evidence" value="ECO:0007669"/>
    <property type="project" value="InterPro"/>
</dbReference>
<dbReference type="GO" id="GO:0005506">
    <property type="term" value="F:iron ion binding"/>
    <property type="evidence" value="ECO:0007669"/>
    <property type="project" value="InterPro"/>
</dbReference>
<feature type="transmembrane region" description="Helical" evidence="6">
    <location>
        <begin position="124"/>
        <end position="143"/>
    </location>
</feature>
<evidence type="ECO:0000313" key="9">
    <source>
        <dbReference type="EMBL" id="KAK1364664.1"/>
    </source>
</evidence>
<dbReference type="Pfam" id="PF04116">
    <property type="entry name" value="FA_hydroxylase"/>
    <property type="match status" value="1"/>
</dbReference>
<evidence type="ECO:0000313" key="10">
    <source>
        <dbReference type="Proteomes" id="UP001237642"/>
    </source>
</evidence>
<dbReference type="AlphaFoldDB" id="A0AAD8HE52"/>
<dbReference type="InterPro" id="IPR006694">
    <property type="entry name" value="Fatty_acid_hydroxylase"/>
</dbReference>
<evidence type="ECO:0000256" key="5">
    <source>
        <dbReference type="ARBA" id="ARBA00023136"/>
    </source>
</evidence>
<gene>
    <name evidence="9" type="ORF">POM88_040225</name>
</gene>
<dbReference type="InterPro" id="IPR021940">
    <property type="entry name" value="CER1-like_C"/>
</dbReference>
<sequence>MASRPGLLTDWPWKSLGNFKYGLLAPFVAHSIYSFATKQVGERNYFNFLIFPFILLRMLQSQLWISYSRYRTAKNRIVDKSIEFEQVDRERDWDDQMLMVGLLYYMISLVDPEVAKVPVWRTDGLIITILLHVGPIEFIYYWLHRALHHHYLYTRYHSHHHSSIVTEPITAIVHPFAEHIAYLVLFGVPMVTTNLTGTSSLVSLFGYIMVFDVLNNMGHCNFEFIPSWLFSAFPPLKYILYTPSFHSLHHTQFRTNLSLFMPIYDYIYGTFDKSSDVLHETSLQKEEDTADVVHLVHFTTVDSIYHLRLGFASVASKPQNSTWYLWLLSPLTWWSMIMTSYFGGTVVSERNKFKDLKLQSWAIPRFNFQYFWKWQRSTIRGLIENAILEADARGIKVLSLGLLNQNRELNRNGDFYVEKYPELNVKIVDGSSLAIAIVLNNIPEGTEEVLLRGKITKIIYPIVSVICQKGIKVATLYEDEYSMLKDNTKYHHNLVLSRSYDQKVWLVGEELTDEDQSKASKGTVFIPFSALPPKKTRDDCFYHHIPAMVIPASVENVDSCENWLPRRVMSAPRVAGMVHALEGRTEHECGNKFLDIGTVWEAALKHGFRPMSTPY</sequence>
<feature type="transmembrane region" description="Helical" evidence="6">
    <location>
        <begin position="180"/>
        <end position="208"/>
    </location>
</feature>
<organism evidence="9 10">
    <name type="scientific">Heracleum sosnowskyi</name>
    <dbReference type="NCBI Taxonomy" id="360622"/>
    <lineage>
        <taxon>Eukaryota</taxon>
        <taxon>Viridiplantae</taxon>
        <taxon>Streptophyta</taxon>
        <taxon>Embryophyta</taxon>
        <taxon>Tracheophyta</taxon>
        <taxon>Spermatophyta</taxon>
        <taxon>Magnoliopsida</taxon>
        <taxon>eudicotyledons</taxon>
        <taxon>Gunneridae</taxon>
        <taxon>Pentapetalae</taxon>
        <taxon>asterids</taxon>
        <taxon>campanulids</taxon>
        <taxon>Apiales</taxon>
        <taxon>Apiaceae</taxon>
        <taxon>Apioideae</taxon>
        <taxon>apioid superclade</taxon>
        <taxon>Tordylieae</taxon>
        <taxon>Tordyliinae</taxon>
        <taxon>Heracleum</taxon>
    </lineage>
</organism>
<evidence type="ECO:0000256" key="6">
    <source>
        <dbReference type="SAM" id="Phobius"/>
    </source>
</evidence>
<feature type="domain" description="Very-long-chain aldehyde decarbonylase CER1-like C-terminal" evidence="8">
    <location>
        <begin position="449"/>
        <end position="610"/>
    </location>
</feature>
<evidence type="ECO:0000259" key="8">
    <source>
        <dbReference type="Pfam" id="PF12076"/>
    </source>
</evidence>
<keyword evidence="10" id="KW-1185">Reference proteome</keyword>
<evidence type="ECO:0000256" key="4">
    <source>
        <dbReference type="ARBA" id="ARBA00022989"/>
    </source>
</evidence>
<dbReference type="GO" id="GO:0016020">
    <property type="term" value="C:membrane"/>
    <property type="evidence" value="ECO:0007669"/>
    <property type="project" value="UniProtKB-SubCell"/>
</dbReference>
<reference evidence="9" key="2">
    <citation type="submission" date="2023-05" db="EMBL/GenBank/DDBJ databases">
        <authorList>
            <person name="Schelkunov M.I."/>
        </authorList>
    </citation>
    <scope>NUCLEOTIDE SEQUENCE</scope>
    <source>
        <strain evidence="9">Hsosn_3</strain>
        <tissue evidence="9">Leaf</tissue>
    </source>
</reference>
<comment type="similarity">
    <text evidence="2">Belongs to the sterol desaturase family.</text>
</comment>
<protein>
    <submittedName>
        <fullName evidence="9">Protein ECERIFERUM like</fullName>
    </submittedName>
</protein>
<reference evidence="9" key="1">
    <citation type="submission" date="2023-02" db="EMBL/GenBank/DDBJ databases">
        <title>Genome of toxic invasive species Heracleum sosnowskyi carries increased number of genes despite the absence of recent whole-genome duplications.</title>
        <authorList>
            <person name="Schelkunov M."/>
            <person name="Shtratnikova V."/>
            <person name="Makarenko M."/>
            <person name="Klepikova A."/>
            <person name="Omelchenko D."/>
            <person name="Novikova G."/>
            <person name="Obukhova E."/>
            <person name="Bogdanov V."/>
            <person name="Penin A."/>
            <person name="Logacheva M."/>
        </authorList>
    </citation>
    <scope>NUCLEOTIDE SEQUENCE</scope>
    <source>
        <strain evidence="9">Hsosn_3</strain>
        <tissue evidence="9">Leaf</tissue>
    </source>
</reference>
<dbReference type="InterPro" id="IPR050307">
    <property type="entry name" value="Sterol_Desaturase_Related"/>
</dbReference>
<comment type="subcellular location">
    <subcellularLocation>
        <location evidence="1">Membrane</location>
        <topology evidence="1">Multi-pass membrane protein</topology>
    </subcellularLocation>
</comment>
<evidence type="ECO:0000256" key="2">
    <source>
        <dbReference type="ARBA" id="ARBA00009324"/>
    </source>
</evidence>
<dbReference type="EMBL" id="JAUIZM010000009">
    <property type="protein sequence ID" value="KAK1364664.1"/>
    <property type="molecule type" value="Genomic_DNA"/>
</dbReference>
<accession>A0AAD8HE52</accession>
<comment type="caution">
    <text evidence="9">The sequence shown here is derived from an EMBL/GenBank/DDBJ whole genome shotgun (WGS) entry which is preliminary data.</text>
</comment>
<feature type="transmembrane region" description="Helical" evidence="6">
    <location>
        <begin position="20"/>
        <end position="36"/>
    </location>
</feature>
<keyword evidence="5 6" id="KW-0472">Membrane</keyword>
<dbReference type="Proteomes" id="UP001237642">
    <property type="component" value="Unassembled WGS sequence"/>
</dbReference>
<name>A0AAD8HE52_9APIA</name>
<feature type="transmembrane region" description="Helical" evidence="6">
    <location>
        <begin position="48"/>
        <end position="67"/>
    </location>
</feature>
<dbReference type="GO" id="GO:0008610">
    <property type="term" value="P:lipid biosynthetic process"/>
    <property type="evidence" value="ECO:0007669"/>
    <property type="project" value="InterPro"/>
</dbReference>
<dbReference type="PANTHER" id="PTHR11863">
    <property type="entry name" value="STEROL DESATURASE"/>
    <property type="match status" value="1"/>
</dbReference>
<evidence type="ECO:0000259" key="7">
    <source>
        <dbReference type="Pfam" id="PF04116"/>
    </source>
</evidence>
<proteinExistence type="inferred from homology"/>
<feature type="domain" description="Fatty acid hydroxylase" evidence="7">
    <location>
        <begin position="130"/>
        <end position="270"/>
    </location>
</feature>
<dbReference type="Pfam" id="PF12076">
    <property type="entry name" value="CER1-like_C"/>
    <property type="match status" value="1"/>
</dbReference>
<evidence type="ECO:0000256" key="1">
    <source>
        <dbReference type="ARBA" id="ARBA00004141"/>
    </source>
</evidence>
<keyword evidence="3 6" id="KW-0812">Transmembrane</keyword>
<evidence type="ECO:0000256" key="3">
    <source>
        <dbReference type="ARBA" id="ARBA00022692"/>
    </source>
</evidence>